<evidence type="ECO:0000256" key="1">
    <source>
        <dbReference type="SAM" id="SignalP"/>
    </source>
</evidence>
<protein>
    <recommendedName>
        <fullName evidence="4">Lipoprotein</fullName>
    </recommendedName>
</protein>
<sequence>MNRVRTRGAVRAAGLAVAVVALLAGCSQHYEDQRGKGDAPVQGKAGDNTPAEVYNFPDGFGNLATKCVGHGYRAYVTTNANAPSNVQIVEDKACAG</sequence>
<proteinExistence type="predicted"/>
<evidence type="ECO:0000313" key="3">
    <source>
        <dbReference type="Proteomes" id="UP000182375"/>
    </source>
</evidence>
<evidence type="ECO:0000313" key="2">
    <source>
        <dbReference type="EMBL" id="SED33258.1"/>
    </source>
</evidence>
<reference evidence="2 3" key="1">
    <citation type="submission" date="2016-10" db="EMBL/GenBank/DDBJ databases">
        <authorList>
            <person name="de Groot N.N."/>
        </authorList>
    </citation>
    <scope>NUCLEOTIDE SEQUENCE [LARGE SCALE GENOMIC DNA]</scope>
    <source>
        <strain evidence="2 3">DSM 40306</strain>
    </source>
</reference>
<gene>
    <name evidence="2" type="ORF">SAMN04490357_4522</name>
</gene>
<dbReference type="GeneID" id="95513621"/>
<dbReference type="AlphaFoldDB" id="A0A1H4ZUB9"/>
<feature type="chain" id="PRO_5010329086" description="Lipoprotein" evidence="1">
    <location>
        <begin position="30"/>
        <end position="96"/>
    </location>
</feature>
<dbReference type="PROSITE" id="PS51257">
    <property type="entry name" value="PROKAR_LIPOPROTEIN"/>
    <property type="match status" value="1"/>
</dbReference>
<dbReference type="Proteomes" id="UP000182375">
    <property type="component" value="Unassembled WGS sequence"/>
</dbReference>
<evidence type="ECO:0008006" key="4">
    <source>
        <dbReference type="Google" id="ProtNLM"/>
    </source>
</evidence>
<organism evidence="2 3">
    <name type="scientific">Streptomyces misionensis</name>
    <dbReference type="NCBI Taxonomy" id="67331"/>
    <lineage>
        <taxon>Bacteria</taxon>
        <taxon>Bacillati</taxon>
        <taxon>Actinomycetota</taxon>
        <taxon>Actinomycetes</taxon>
        <taxon>Kitasatosporales</taxon>
        <taxon>Streptomycetaceae</taxon>
        <taxon>Streptomyces</taxon>
    </lineage>
</organism>
<keyword evidence="1" id="KW-0732">Signal</keyword>
<name>A0A1H4ZUB9_9ACTN</name>
<dbReference type="STRING" id="67331.SAMN04490357_4522"/>
<accession>A0A1H4ZUB9</accession>
<dbReference type="EMBL" id="FNTD01000004">
    <property type="protein sequence ID" value="SED33258.1"/>
    <property type="molecule type" value="Genomic_DNA"/>
</dbReference>
<dbReference type="RefSeq" id="WP_205009888.1">
    <property type="nucleotide sequence ID" value="NZ_FNTD01000004.1"/>
</dbReference>
<feature type="signal peptide" evidence="1">
    <location>
        <begin position="1"/>
        <end position="29"/>
    </location>
</feature>